<dbReference type="Gramene" id="PUZ45875">
    <property type="protein sequence ID" value="PUZ45875"/>
    <property type="gene ID" value="GQ55_8G259300"/>
</dbReference>
<proteinExistence type="predicted"/>
<gene>
    <name evidence="2" type="ORF">GQ55_8G259300</name>
</gene>
<name>A0A2T7CRA6_9POAL</name>
<protein>
    <submittedName>
        <fullName evidence="2">Uncharacterized protein</fullName>
    </submittedName>
</protein>
<organism evidence="2 3">
    <name type="scientific">Panicum hallii var. hallii</name>
    <dbReference type="NCBI Taxonomy" id="1504633"/>
    <lineage>
        <taxon>Eukaryota</taxon>
        <taxon>Viridiplantae</taxon>
        <taxon>Streptophyta</taxon>
        <taxon>Embryophyta</taxon>
        <taxon>Tracheophyta</taxon>
        <taxon>Spermatophyta</taxon>
        <taxon>Magnoliopsida</taxon>
        <taxon>Liliopsida</taxon>
        <taxon>Poales</taxon>
        <taxon>Poaceae</taxon>
        <taxon>PACMAD clade</taxon>
        <taxon>Panicoideae</taxon>
        <taxon>Panicodae</taxon>
        <taxon>Paniceae</taxon>
        <taxon>Panicinae</taxon>
        <taxon>Panicum</taxon>
        <taxon>Panicum sect. Panicum</taxon>
    </lineage>
</organism>
<sequence>MRRSHHQFHSRCTMKHCLYPHGAQSGPLNYQTSMISTSGSCSQQQCWLTLPWTMLSGRGNGALATHPIFSDPPHPYHAHSGTSGKGRGDSMP</sequence>
<evidence type="ECO:0000313" key="2">
    <source>
        <dbReference type="EMBL" id="PUZ45875.1"/>
    </source>
</evidence>
<keyword evidence="3" id="KW-1185">Reference proteome</keyword>
<feature type="region of interest" description="Disordered" evidence="1">
    <location>
        <begin position="65"/>
        <end position="92"/>
    </location>
</feature>
<dbReference type="AlphaFoldDB" id="A0A2T7CRA6"/>
<accession>A0A2T7CRA6</accession>
<dbReference type="EMBL" id="CM009756">
    <property type="protein sequence ID" value="PUZ45875.1"/>
    <property type="molecule type" value="Genomic_DNA"/>
</dbReference>
<evidence type="ECO:0000313" key="3">
    <source>
        <dbReference type="Proteomes" id="UP000244336"/>
    </source>
</evidence>
<reference evidence="2 3" key="1">
    <citation type="submission" date="2018-04" db="EMBL/GenBank/DDBJ databases">
        <title>WGS assembly of Panicum hallii var. hallii HAL2.</title>
        <authorList>
            <person name="Lovell J."/>
            <person name="Jenkins J."/>
            <person name="Lowry D."/>
            <person name="Mamidi S."/>
            <person name="Sreedasyam A."/>
            <person name="Weng X."/>
            <person name="Barry K."/>
            <person name="Bonette J."/>
            <person name="Campitelli B."/>
            <person name="Daum C."/>
            <person name="Gordon S."/>
            <person name="Gould B."/>
            <person name="Lipzen A."/>
            <person name="MacQueen A."/>
            <person name="Palacio-Mejia J."/>
            <person name="Plott C."/>
            <person name="Shakirov E."/>
            <person name="Shu S."/>
            <person name="Yoshinaga Y."/>
            <person name="Zane M."/>
            <person name="Rokhsar D."/>
            <person name="Grimwood J."/>
            <person name="Schmutz J."/>
            <person name="Juenger T."/>
        </authorList>
    </citation>
    <scope>NUCLEOTIDE SEQUENCE [LARGE SCALE GENOMIC DNA]</scope>
    <source>
        <strain evidence="3">cv. HAL2</strain>
    </source>
</reference>
<dbReference type="Proteomes" id="UP000244336">
    <property type="component" value="Chromosome 8"/>
</dbReference>
<evidence type="ECO:0000256" key="1">
    <source>
        <dbReference type="SAM" id="MobiDB-lite"/>
    </source>
</evidence>